<feature type="coiled-coil region" evidence="1">
    <location>
        <begin position="79"/>
        <end position="113"/>
    </location>
</feature>
<organism evidence="2 3">
    <name type="scientific">Paramecium octaurelia</name>
    <dbReference type="NCBI Taxonomy" id="43137"/>
    <lineage>
        <taxon>Eukaryota</taxon>
        <taxon>Sar</taxon>
        <taxon>Alveolata</taxon>
        <taxon>Ciliophora</taxon>
        <taxon>Intramacronucleata</taxon>
        <taxon>Oligohymenophorea</taxon>
        <taxon>Peniculida</taxon>
        <taxon>Parameciidae</taxon>
        <taxon>Paramecium</taxon>
    </lineage>
</organism>
<dbReference type="Proteomes" id="UP000683925">
    <property type="component" value="Unassembled WGS sequence"/>
</dbReference>
<accession>A0A8S1SB13</accession>
<evidence type="ECO:0000313" key="3">
    <source>
        <dbReference type="Proteomes" id="UP000683925"/>
    </source>
</evidence>
<evidence type="ECO:0000313" key="2">
    <source>
        <dbReference type="EMBL" id="CAD8137165.1"/>
    </source>
</evidence>
<dbReference type="OrthoDB" id="306880at2759"/>
<proteinExistence type="predicted"/>
<dbReference type="EMBL" id="CAJJDP010000007">
    <property type="protein sequence ID" value="CAD8137165.1"/>
    <property type="molecule type" value="Genomic_DNA"/>
</dbReference>
<reference evidence="2" key="1">
    <citation type="submission" date="2021-01" db="EMBL/GenBank/DDBJ databases">
        <authorList>
            <consortium name="Genoscope - CEA"/>
            <person name="William W."/>
        </authorList>
    </citation>
    <scope>NUCLEOTIDE SEQUENCE</scope>
</reference>
<evidence type="ECO:0000256" key="1">
    <source>
        <dbReference type="SAM" id="Coils"/>
    </source>
</evidence>
<name>A0A8S1SB13_PAROT</name>
<dbReference type="AlphaFoldDB" id="A0A8S1SB13"/>
<sequence>MRQYQSQPQKSPSNREKSNTVFTQMDSVENCYSNENNQHDQYFNQIIQMLQKRQEFQEQEYRIKVASLEKRIKYLIQISSQLTQQNTQLKLQYADLVKEYDIMKDRIINYEANMKTKNSEHSLSLDEVTKLKTEREKLLGLANKYHERSKIRKKQSIEQEKAITILQKQVNDLHKDNLILVSEKQNLLLQSQYNPQFPNQQQNILQQEIVGKQQHHIDLSNKNEIQQIIKRFLNDYCIHLTYINNETNQLIVLLKEYHDINLDLNNQSKCNKLVKQFDSLINKYNQMLEQHNKFQYQFNISTQDTLLLNNNNNYYQNQNFYNNNNNANNTILSSKLNSYNNFYQSNAKQDILRTSKFIKIQQINMFLTQIVESFIIYIFRVRNLNHQILQSDPTHNEQKTILKKTIIMIIAIIRMQKKKKYHDYKPMVIELPIEETMYQLLEIISTQQQLIEKFQE</sequence>
<protein>
    <submittedName>
        <fullName evidence="2">Uncharacterized protein</fullName>
    </submittedName>
</protein>
<dbReference type="OMA" id="KYHDYKP"/>
<gene>
    <name evidence="2" type="ORF">POCTA_138.1.T0080222</name>
</gene>
<keyword evidence="1" id="KW-0175">Coiled coil</keyword>
<comment type="caution">
    <text evidence="2">The sequence shown here is derived from an EMBL/GenBank/DDBJ whole genome shotgun (WGS) entry which is preliminary data.</text>
</comment>
<keyword evidence="3" id="KW-1185">Reference proteome</keyword>